<dbReference type="EMBL" id="CM000142">
    <property type="protein sequence ID" value="EEE63930.1"/>
    <property type="molecule type" value="Genomic_DNA"/>
</dbReference>
<sequence>MSLYAAFSSSIGSIICGYSRDLLAATLCDDDAVSCSRGPIPSPMDFAIKLAEKHLPLCAAPPLYLPFDNTGPVATTSLGSLPCSIHLRLMGLITYHSRERKRRKKEMWAASERRLLGYRLVTAVETDVKGGQSASAPIAGPS</sequence>
<reference evidence="1" key="1">
    <citation type="journal article" date="2005" name="PLoS Biol.">
        <title>The genomes of Oryza sativa: a history of duplications.</title>
        <authorList>
            <person name="Yu J."/>
            <person name="Wang J."/>
            <person name="Lin W."/>
            <person name="Li S."/>
            <person name="Li H."/>
            <person name="Zhou J."/>
            <person name="Ni P."/>
            <person name="Dong W."/>
            <person name="Hu S."/>
            <person name="Zeng C."/>
            <person name="Zhang J."/>
            <person name="Zhang Y."/>
            <person name="Li R."/>
            <person name="Xu Z."/>
            <person name="Li S."/>
            <person name="Li X."/>
            <person name="Zheng H."/>
            <person name="Cong L."/>
            <person name="Lin L."/>
            <person name="Yin J."/>
            <person name="Geng J."/>
            <person name="Li G."/>
            <person name="Shi J."/>
            <person name="Liu J."/>
            <person name="Lv H."/>
            <person name="Li J."/>
            <person name="Wang J."/>
            <person name="Deng Y."/>
            <person name="Ran L."/>
            <person name="Shi X."/>
            <person name="Wang X."/>
            <person name="Wu Q."/>
            <person name="Li C."/>
            <person name="Ren X."/>
            <person name="Wang J."/>
            <person name="Wang X."/>
            <person name="Li D."/>
            <person name="Liu D."/>
            <person name="Zhang X."/>
            <person name="Ji Z."/>
            <person name="Zhao W."/>
            <person name="Sun Y."/>
            <person name="Zhang Z."/>
            <person name="Bao J."/>
            <person name="Han Y."/>
            <person name="Dong L."/>
            <person name="Ji J."/>
            <person name="Chen P."/>
            <person name="Wu S."/>
            <person name="Liu J."/>
            <person name="Xiao Y."/>
            <person name="Bu D."/>
            <person name="Tan J."/>
            <person name="Yang L."/>
            <person name="Ye C."/>
            <person name="Zhang J."/>
            <person name="Xu J."/>
            <person name="Zhou Y."/>
            <person name="Yu Y."/>
            <person name="Zhang B."/>
            <person name="Zhuang S."/>
            <person name="Wei H."/>
            <person name="Liu B."/>
            <person name="Lei M."/>
            <person name="Yu H."/>
            <person name="Li Y."/>
            <person name="Xu H."/>
            <person name="Wei S."/>
            <person name="He X."/>
            <person name="Fang L."/>
            <person name="Zhang Z."/>
            <person name="Zhang Y."/>
            <person name="Huang X."/>
            <person name="Su Z."/>
            <person name="Tong W."/>
            <person name="Li J."/>
            <person name="Tong Z."/>
            <person name="Li S."/>
            <person name="Ye J."/>
            <person name="Wang L."/>
            <person name="Fang L."/>
            <person name="Lei T."/>
            <person name="Chen C."/>
            <person name="Chen H."/>
            <person name="Xu Z."/>
            <person name="Li H."/>
            <person name="Huang H."/>
            <person name="Zhang F."/>
            <person name="Xu H."/>
            <person name="Li N."/>
            <person name="Zhao C."/>
            <person name="Li S."/>
            <person name="Dong L."/>
            <person name="Huang Y."/>
            <person name="Li L."/>
            <person name="Xi Y."/>
            <person name="Qi Q."/>
            <person name="Li W."/>
            <person name="Zhang B."/>
            <person name="Hu W."/>
            <person name="Zhang Y."/>
            <person name="Tian X."/>
            <person name="Jiao Y."/>
            <person name="Liang X."/>
            <person name="Jin J."/>
            <person name="Gao L."/>
            <person name="Zheng W."/>
            <person name="Hao B."/>
            <person name="Liu S."/>
            <person name="Wang W."/>
            <person name="Yuan L."/>
            <person name="Cao M."/>
            <person name="McDermott J."/>
            <person name="Samudrala R."/>
            <person name="Wang J."/>
            <person name="Wong G.K."/>
            <person name="Yang H."/>
        </authorList>
    </citation>
    <scope>NUCLEOTIDE SEQUENCE [LARGE SCALE GENOMIC DNA]</scope>
</reference>
<evidence type="ECO:0000313" key="1">
    <source>
        <dbReference type="EMBL" id="EEE63930.1"/>
    </source>
</evidence>
<dbReference type="Proteomes" id="UP000007752">
    <property type="component" value="Chromosome 5"/>
</dbReference>
<name>A0A8J8YES3_ORYSJ</name>
<proteinExistence type="predicted"/>
<dbReference type="AlphaFoldDB" id="A0A8J8YES3"/>
<gene>
    <name evidence="1" type="ORF">OsJ_18755</name>
</gene>
<accession>A0A8J8YES3</accession>
<reference evidence="1" key="2">
    <citation type="submission" date="2008-12" db="EMBL/GenBank/DDBJ databases">
        <title>Improved gene annotation of the rice (Oryza sativa) genomes.</title>
        <authorList>
            <person name="Wang J."/>
            <person name="Li R."/>
            <person name="Fan W."/>
            <person name="Huang Q."/>
            <person name="Zhang J."/>
            <person name="Zhou Y."/>
            <person name="Hu Y."/>
            <person name="Zi S."/>
            <person name="Li J."/>
            <person name="Ni P."/>
            <person name="Zheng H."/>
            <person name="Zhang Y."/>
            <person name="Zhao M."/>
            <person name="Hao Q."/>
            <person name="McDermott J."/>
            <person name="Samudrala R."/>
            <person name="Kristiansen K."/>
            <person name="Wong G.K.-S."/>
        </authorList>
    </citation>
    <scope>NUCLEOTIDE SEQUENCE</scope>
</reference>
<protein>
    <submittedName>
        <fullName evidence="1">Uncharacterized protein</fullName>
    </submittedName>
</protein>
<organism evidence="1">
    <name type="scientific">Oryza sativa subsp. japonica</name>
    <name type="common">Rice</name>
    <dbReference type="NCBI Taxonomy" id="39947"/>
    <lineage>
        <taxon>Eukaryota</taxon>
        <taxon>Viridiplantae</taxon>
        <taxon>Streptophyta</taxon>
        <taxon>Embryophyta</taxon>
        <taxon>Tracheophyta</taxon>
        <taxon>Spermatophyta</taxon>
        <taxon>Magnoliopsida</taxon>
        <taxon>Liliopsida</taxon>
        <taxon>Poales</taxon>
        <taxon>Poaceae</taxon>
        <taxon>BOP clade</taxon>
        <taxon>Oryzoideae</taxon>
        <taxon>Oryzeae</taxon>
        <taxon>Oryzinae</taxon>
        <taxon>Oryza</taxon>
        <taxon>Oryza sativa</taxon>
    </lineage>
</organism>